<dbReference type="GO" id="GO:0046872">
    <property type="term" value="F:metal ion binding"/>
    <property type="evidence" value="ECO:0007669"/>
    <property type="project" value="UniProtKB-KW"/>
</dbReference>
<evidence type="ECO:0000256" key="1">
    <source>
        <dbReference type="ARBA" id="ARBA00004196"/>
    </source>
</evidence>
<dbReference type="GO" id="GO:0120147">
    <property type="term" value="F:formylglycine-generating oxidase activity"/>
    <property type="evidence" value="ECO:0007669"/>
    <property type="project" value="TreeGrafter"/>
</dbReference>
<dbReference type="InterPro" id="IPR005126">
    <property type="entry name" value="NapC/NirT_cyt_c_N"/>
</dbReference>
<evidence type="ECO:0000259" key="7">
    <source>
        <dbReference type="Pfam" id="PF03264"/>
    </source>
</evidence>
<dbReference type="SUPFAM" id="SSF48695">
    <property type="entry name" value="Multiheme cytochromes"/>
    <property type="match status" value="1"/>
</dbReference>
<evidence type="ECO:0000256" key="3">
    <source>
        <dbReference type="ARBA" id="ARBA00022617"/>
    </source>
</evidence>
<dbReference type="PANTHER" id="PTHR23150:SF19">
    <property type="entry name" value="FORMYLGLYCINE-GENERATING ENZYME"/>
    <property type="match status" value="1"/>
</dbReference>
<dbReference type="Gene3D" id="1.10.3820.10">
    <property type="entry name" value="Di-heme elbow motif domain"/>
    <property type="match status" value="1"/>
</dbReference>
<dbReference type="Gene3D" id="3.90.1580.10">
    <property type="entry name" value="paralog of FGE (formylglycine-generating enzyme)"/>
    <property type="match status" value="1"/>
</dbReference>
<dbReference type="Proteomes" id="UP000032544">
    <property type="component" value="Unassembled WGS sequence"/>
</dbReference>
<comment type="subcellular location">
    <subcellularLocation>
        <location evidence="1">Cell envelope</location>
    </subcellularLocation>
</comment>
<gene>
    <name evidence="9" type="ORF">LH29_02965</name>
</gene>
<evidence type="ECO:0000256" key="2">
    <source>
        <dbReference type="ARBA" id="ARBA00022448"/>
    </source>
</evidence>
<dbReference type="PANTHER" id="PTHR23150">
    <property type="entry name" value="SULFATASE MODIFYING FACTOR 1, 2"/>
    <property type="match status" value="1"/>
</dbReference>
<sequence length="513" mass="57318">MAMFQRFGNYLRKKLLLIIFIGFIIGIAVTISSLKVIEATSTNESCEVCHVHPHVFDSWKLSVHHENRTGMHIGCVECHLPPKGQGYLKEKIKAGARDAYGYFFKDSADFNWEAKSSLEQAQHFVFEESCISCHANLFPLTLTSEGQQAHLYYSQNEEELRCINCHLNVGHYDPNALHAKNVEFGSAGAESQERYEAAAEVTAHEDYTETIPGTTIAFNMKAIPGGSFKIGSPETEQLRENDEGPQKTVNVSPFFMAEIEVSWDEYLAFYSATAAEGRTTDTEGTRTETDVDVDAISGPTPPYGQPDQNWGMGSRPAITMSYHSAETYCKWLSQVTGKTYRLPTEAEWEYAARGGTETPFFFEGEPKDFKDKNFIGKLFGKGSDVINNYIVYEKNSGLKTAKPDIVEANPFGLKNMLGNAAEYCADWYAEDAYSKLSDGATDPKGPASGEEHVIRGGTFKSPVGEVRSAARDYTRSEAWMKTDPQMPKSIWWLSDCNYISFRVVCEYDENTGK</sequence>
<dbReference type="GO" id="GO:0030313">
    <property type="term" value="C:cell envelope"/>
    <property type="evidence" value="ECO:0007669"/>
    <property type="project" value="UniProtKB-SubCell"/>
</dbReference>
<keyword evidence="2" id="KW-0813">Transport</keyword>
<dbReference type="Pfam" id="PF03781">
    <property type="entry name" value="FGE-sulfatase"/>
    <property type="match status" value="1"/>
</dbReference>
<reference evidence="9 10" key="1">
    <citation type="submission" date="2014-09" db="EMBL/GenBank/DDBJ databases">
        <title>Draft Genome Sequence of Draconibacterium sp. JN14CK-3.</title>
        <authorList>
            <person name="Dong C."/>
            <person name="Lai Q."/>
            <person name="Shao Z."/>
        </authorList>
    </citation>
    <scope>NUCLEOTIDE SEQUENCE [LARGE SCALE GENOMIC DNA]</scope>
    <source>
        <strain evidence="9 10">JN14CK-3</strain>
    </source>
</reference>
<dbReference type="SUPFAM" id="SSF56436">
    <property type="entry name" value="C-type lectin-like"/>
    <property type="match status" value="1"/>
</dbReference>
<dbReference type="InterPro" id="IPR016187">
    <property type="entry name" value="CTDL_fold"/>
</dbReference>
<evidence type="ECO:0000256" key="5">
    <source>
        <dbReference type="ARBA" id="ARBA00022982"/>
    </source>
</evidence>
<evidence type="ECO:0000256" key="4">
    <source>
        <dbReference type="ARBA" id="ARBA00022723"/>
    </source>
</evidence>
<organism evidence="9 10">
    <name type="scientific">Draconibacterium sediminis</name>
    <dbReference type="NCBI Taxonomy" id="1544798"/>
    <lineage>
        <taxon>Bacteria</taxon>
        <taxon>Pseudomonadati</taxon>
        <taxon>Bacteroidota</taxon>
        <taxon>Bacteroidia</taxon>
        <taxon>Marinilabiliales</taxon>
        <taxon>Prolixibacteraceae</taxon>
        <taxon>Draconibacterium</taxon>
    </lineage>
</organism>
<dbReference type="Pfam" id="PF03264">
    <property type="entry name" value="Cytochrom_NNT"/>
    <property type="match status" value="1"/>
</dbReference>
<dbReference type="InterPro" id="IPR036280">
    <property type="entry name" value="Multihaem_cyt_sf"/>
</dbReference>
<name>A0A0D8JD19_9BACT</name>
<evidence type="ECO:0000313" key="9">
    <source>
        <dbReference type="EMBL" id="KJF44466.1"/>
    </source>
</evidence>
<keyword evidence="4" id="KW-0479">Metal-binding</keyword>
<dbReference type="STRING" id="1544798.LH29_02965"/>
<dbReference type="InterPro" id="IPR042095">
    <property type="entry name" value="SUMF_sf"/>
</dbReference>
<dbReference type="InterPro" id="IPR038266">
    <property type="entry name" value="NapC/NirT_cytc_sf"/>
</dbReference>
<feature type="domain" description="NapC/NirT cytochrome c N-terminal" evidence="7">
    <location>
        <begin position="13"/>
        <end position="175"/>
    </location>
</feature>
<keyword evidence="5" id="KW-0249">Electron transport</keyword>
<protein>
    <submittedName>
        <fullName evidence="9">Uncharacterized protein</fullName>
    </submittedName>
</protein>
<keyword evidence="6" id="KW-0408">Iron</keyword>
<dbReference type="InterPro" id="IPR005532">
    <property type="entry name" value="SUMF_dom"/>
</dbReference>
<feature type="domain" description="Sulfatase-modifying factor enzyme-like" evidence="8">
    <location>
        <begin position="221"/>
        <end position="475"/>
    </location>
</feature>
<evidence type="ECO:0000259" key="8">
    <source>
        <dbReference type="Pfam" id="PF03781"/>
    </source>
</evidence>
<dbReference type="PATRIC" id="fig|1544798.3.peg.615"/>
<dbReference type="EMBL" id="JRHC01000001">
    <property type="protein sequence ID" value="KJF44466.1"/>
    <property type="molecule type" value="Genomic_DNA"/>
</dbReference>
<dbReference type="InterPro" id="IPR051043">
    <property type="entry name" value="Sulfatase_Mod_Factor_Kinase"/>
</dbReference>
<keyword evidence="10" id="KW-1185">Reference proteome</keyword>
<keyword evidence="3" id="KW-0349">Heme</keyword>
<dbReference type="RefSeq" id="WP_045026021.1">
    <property type="nucleotide sequence ID" value="NZ_JRHC01000001.1"/>
</dbReference>
<comment type="caution">
    <text evidence="9">The sequence shown here is derived from an EMBL/GenBank/DDBJ whole genome shotgun (WGS) entry which is preliminary data.</text>
</comment>
<dbReference type="OrthoDB" id="9768004at2"/>
<evidence type="ECO:0000313" key="10">
    <source>
        <dbReference type="Proteomes" id="UP000032544"/>
    </source>
</evidence>
<proteinExistence type="predicted"/>
<dbReference type="AlphaFoldDB" id="A0A0D8JD19"/>
<evidence type="ECO:0000256" key="6">
    <source>
        <dbReference type="ARBA" id="ARBA00023004"/>
    </source>
</evidence>
<accession>A0A0D8JD19</accession>